<dbReference type="InterPro" id="IPR004307">
    <property type="entry name" value="TspO_MBR"/>
</dbReference>
<feature type="transmembrane region" description="Helical" evidence="6">
    <location>
        <begin position="188"/>
        <end position="206"/>
    </location>
</feature>
<comment type="subcellular location">
    <subcellularLocation>
        <location evidence="1">Membrane</location>
        <topology evidence="1">Multi-pass membrane protein</topology>
    </subcellularLocation>
</comment>
<dbReference type="AlphaFoldDB" id="A0A6M8BKS6"/>
<dbReference type="GO" id="GO:0016020">
    <property type="term" value="C:membrane"/>
    <property type="evidence" value="ECO:0007669"/>
    <property type="project" value="UniProtKB-SubCell"/>
</dbReference>
<feature type="transmembrane region" description="Helical" evidence="6">
    <location>
        <begin position="156"/>
        <end position="176"/>
    </location>
</feature>
<feature type="transmembrane region" description="Helical" evidence="6">
    <location>
        <begin position="236"/>
        <end position="254"/>
    </location>
</feature>
<comment type="similarity">
    <text evidence="2">Belongs to the TspO/BZRP family.</text>
</comment>
<reference evidence="7 8" key="1">
    <citation type="submission" date="2020-05" db="EMBL/GenBank/DDBJ databases">
        <title>Complete genome sequence of of a novel Thermoleptolyngbya strain isolated from hot springs of Ganzi, Sichuan China.</title>
        <authorList>
            <person name="Tang J."/>
            <person name="Daroch M."/>
            <person name="Li L."/>
            <person name="Waleron K."/>
            <person name="Waleron M."/>
            <person name="Waleron M."/>
        </authorList>
    </citation>
    <scope>NUCLEOTIDE SEQUENCE [LARGE SCALE GENOMIC DNA]</scope>
    <source>
        <strain evidence="7 8">PKUAC-SCTA183</strain>
    </source>
</reference>
<keyword evidence="8" id="KW-1185">Reference proteome</keyword>
<evidence type="ECO:0000256" key="2">
    <source>
        <dbReference type="ARBA" id="ARBA00007524"/>
    </source>
</evidence>
<dbReference type="Pfam" id="PF03073">
    <property type="entry name" value="TspO_MBR"/>
    <property type="match status" value="1"/>
</dbReference>
<protein>
    <submittedName>
        <fullName evidence="7">Tryptophan-rich sensory protein</fullName>
    </submittedName>
</protein>
<organism evidence="7 8">
    <name type="scientific">Thermoleptolyngbya sichuanensis A183</name>
    <dbReference type="NCBI Taxonomy" id="2737172"/>
    <lineage>
        <taxon>Bacteria</taxon>
        <taxon>Bacillati</taxon>
        <taxon>Cyanobacteriota</taxon>
        <taxon>Cyanophyceae</taxon>
        <taxon>Oculatellales</taxon>
        <taxon>Oculatellaceae</taxon>
        <taxon>Thermoleptolyngbya</taxon>
        <taxon>Thermoleptolyngbya sichuanensis</taxon>
    </lineage>
</organism>
<dbReference type="PANTHER" id="PTHR33802">
    <property type="entry name" value="SI:CH211-161H7.5-RELATED"/>
    <property type="match status" value="1"/>
</dbReference>
<name>A0A6M8BKS6_9CYAN</name>
<evidence type="ECO:0000313" key="7">
    <source>
        <dbReference type="EMBL" id="QKD83653.1"/>
    </source>
</evidence>
<feature type="transmembrane region" description="Helical" evidence="6">
    <location>
        <begin position="12"/>
        <end position="31"/>
    </location>
</feature>
<dbReference type="Gene3D" id="1.20.1260.100">
    <property type="entry name" value="TspO/MBR protein"/>
    <property type="match status" value="1"/>
</dbReference>
<gene>
    <name evidence="7" type="ORF">HPC62_16920</name>
</gene>
<keyword evidence="4 6" id="KW-1133">Transmembrane helix</keyword>
<dbReference type="KEGG" id="theu:HPC62_16920"/>
<keyword evidence="3 6" id="KW-0812">Transmembrane</keyword>
<feature type="transmembrane region" description="Helical" evidence="6">
    <location>
        <begin position="211"/>
        <end position="230"/>
    </location>
</feature>
<sequence length="261" mass="28385">MKSSTQKSTGGTVLAIATPIAILATLAVNTLSNTNPPGGVNVGELANTLLRDVRVLPANYAFIIWGVIYVGLIAYGIYQIRPAQTGDTAIVQADALLIVACVAQIAWIYLFTFRQFWASVLAMLIILGSLIFAYLRLGIGRDRVGRDRRWNAHLPFSIYLAWISVATIVNIASALFANNWSGGLAPDLWALLLLVIGTAIALVVFFQRRDIAFLLVFIWAYGAIAVRQSAFPLVQIGAIGGAVLLAGVVLWSLWQPRQRFE</sequence>
<evidence type="ECO:0000256" key="4">
    <source>
        <dbReference type="ARBA" id="ARBA00022989"/>
    </source>
</evidence>
<feature type="transmembrane region" description="Helical" evidence="6">
    <location>
        <begin position="58"/>
        <end position="78"/>
    </location>
</feature>
<evidence type="ECO:0000256" key="3">
    <source>
        <dbReference type="ARBA" id="ARBA00022692"/>
    </source>
</evidence>
<feature type="transmembrane region" description="Helical" evidence="6">
    <location>
        <begin position="90"/>
        <end position="110"/>
    </location>
</feature>
<dbReference type="EMBL" id="CP053661">
    <property type="protein sequence ID" value="QKD83653.1"/>
    <property type="molecule type" value="Genomic_DNA"/>
</dbReference>
<evidence type="ECO:0000313" key="8">
    <source>
        <dbReference type="Proteomes" id="UP000505210"/>
    </source>
</evidence>
<dbReference type="PANTHER" id="PTHR33802:SF1">
    <property type="entry name" value="XK-RELATED PROTEIN"/>
    <property type="match status" value="1"/>
</dbReference>
<proteinExistence type="inferred from homology"/>
<dbReference type="InterPro" id="IPR038330">
    <property type="entry name" value="TspO/MBR-related_sf"/>
</dbReference>
<dbReference type="RefSeq" id="WP_172357574.1">
    <property type="nucleotide sequence ID" value="NZ_CP053661.1"/>
</dbReference>
<accession>A0A6M8BKS6</accession>
<evidence type="ECO:0000256" key="6">
    <source>
        <dbReference type="SAM" id="Phobius"/>
    </source>
</evidence>
<dbReference type="Proteomes" id="UP000505210">
    <property type="component" value="Chromosome"/>
</dbReference>
<feature type="transmembrane region" description="Helical" evidence="6">
    <location>
        <begin position="116"/>
        <end position="135"/>
    </location>
</feature>
<evidence type="ECO:0000256" key="5">
    <source>
        <dbReference type="ARBA" id="ARBA00023136"/>
    </source>
</evidence>
<evidence type="ECO:0000256" key="1">
    <source>
        <dbReference type="ARBA" id="ARBA00004141"/>
    </source>
</evidence>
<keyword evidence="5 6" id="KW-0472">Membrane</keyword>